<organism evidence="1 2">
    <name type="scientific">Vreelandella populi</name>
    <dbReference type="NCBI Taxonomy" id="2498858"/>
    <lineage>
        <taxon>Bacteria</taxon>
        <taxon>Pseudomonadati</taxon>
        <taxon>Pseudomonadota</taxon>
        <taxon>Gammaproteobacteria</taxon>
        <taxon>Oceanospirillales</taxon>
        <taxon>Halomonadaceae</taxon>
        <taxon>Vreelandella</taxon>
    </lineage>
</organism>
<sequence length="73" mass="8001">MNPNVDWSEAPVDADHWEMTEHGAVWATTGEVAGLRDNGEEFVVNALFPCGDDYAPSFGWPHGQMLDSATPRP</sequence>
<gene>
    <name evidence="1" type="ORF">ELY37_02830</name>
</gene>
<dbReference type="AlphaFoldDB" id="A0A433LFZ4"/>
<dbReference type="RefSeq" id="WP_126981466.1">
    <property type="nucleotide sequence ID" value="NZ_RZHD01000003.1"/>
</dbReference>
<dbReference type="Proteomes" id="UP000286912">
    <property type="component" value="Unassembled WGS sequence"/>
</dbReference>
<name>A0A433LFZ4_9GAMM</name>
<dbReference type="EMBL" id="RZHD01000003">
    <property type="protein sequence ID" value="RUR48802.1"/>
    <property type="molecule type" value="Genomic_DNA"/>
</dbReference>
<proteinExistence type="predicted"/>
<comment type="caution">
    <text evidence="1">The sequence shown here is derived from an EMBL/GenBank/DDBJ whole genome shotgun (WGS) entry which is preliminary data.</text>
</comment>
<evidence type="ECO:0000313" key="1">
    <source>
        <dbReference type="EMBL" id="RUR48802.1"/>
    </source>
</evidence>
<keyword evidence="2" id="KW-1185">Reference proteome</keyword>
<accession>A0A433LFZ4</accession>
<protein>
    <submittedName>
        <fullName evidence="1">Uncharacterized protein</fullName>
    </submittedName>
</protein>
<evidence type="ECO:0000313" key="2">
    <source>
        <dbReference type="Proteomes" id="UP000286912"/>
    </source>
</evidence>
<reference evidence="1 2" key="1">
    <citation type="submission" date="2018-12" db="EMBL/GenBank/DDBJ databases">
        <title>three novel Halomonas strain isolated from plants.</title>
        <authorList>
            <person name="Sun C."/>
        </authorList>
    </citation>
    <scope>NUCLEOTIDE SEQUENCE [LARGE SCALE GENOMIC DNA]</scope>
    <source>
        <strain evidence="1 2">RC</strain>
    </source>
</reference>